<reference evidence="1 2" key="1">
    <citation type="journal article" date="2021" name="Elife">
        <title>Chloroplast acquisition without the gene transfer in kleptoplastic sea slugs, Plakobranchus ocellatus.</title>
        <authorList>
            <person name="Maeda T."/>
            <person name="Takahashi S."/>
            <person name="Yoshida T."/>
            <person name="Shimamura S."/>
            <person name="Takaki Y."/>
            <person name="Nagai Y."/>
            <person name="Toyoda A."/>
            <person name="Suzuki Y."/>
            <person name="Arimoto A."/>
            <person name="Ishii H."/>
            <person name="Satoh N."/>
            <person name="Nishiyama T."/>
            <person name="Hasebe M."/>
            <person name="Maruyama T."/>
            <person name="Minagawa J."/>
            <person name="Obokata J."/>
            <person name="Shigenobu S."/>
        </authorList>
    </citation>
    <scope>NUCLEOTIDE SEQUENCE [LARGE SCALE GENOMIC DNA]</scope>
</reference>
<proteinExistence type="predicted"/>
<keyword evidence="1" id="KW-0548">Nucleotidyltransferase</keyword>
<dbReference type="AlphaFoldDB" id="A0AAV4APF8"/>
<evidence type="ECO:0000313" key="2">
    <source>
        <dbReference type="Proteomes" id="UP000735302"/>
    </source>
</evidence>
<keyword evidence="1" id="KW-0695">RNA-directed DNA polymerase</keyword>
<comment type="caution">
    <text evidence="1">The sequence shown here is derived from an EMBL/GenBank/DDBJ whole genome shotgun (WGS) entry which is preliminary data.</text>
</comment>
<gene>
    <name evidence="1" type="ORF">PoB_003656100</name>
</gene>
<dbReference type="Proteomes" id="UP000735302">
    <property type="component" value="Unassembled WGS sequence"/>
</dbReference>
<accession>A0AAV4APF8</accession>
<name>A0AAV4APF8_9GAST</name>
<sequence>MEVILRAAEGDASPADLGGGCFMPPLKAFMDDTTILCSKENETRRMLVRLDALMKWSRMSLKPTKSGSLFIKKCKVDEDVFSRHLKVIQDTGMRPDIVFLSSVTRQIIMVELTVLYESRIEEASTCKREKYKGLSKELEEAGYKSKILPIVVGARRFLEHQPTTSKQTLNQ</sequence>
<protein>
    <submittedName>
        <fullName evidence="1">Reverse transcriptase</fullName>
    </submittedName>
</protein>
<dbReference type="GO" id="GO:0003964">
    <property type="term" value="F:RNA-directed DNA polymerase activity"/>
    <property type="evidence" value="ECO:0007669"/>
    <property type="project" value="UniProtKB-KW"/>
</dbReference>
<organism evidence="1 2">
    <name type="scientific">Plakobranchus ocellatus</name>
    <dbReference type="NCBI Taxonomy" id="259542"/>
    <lineage>
        <taxon>Eukaryota</taxon>
        <taxon>Metazoa</taxon>
        <taxon>Spiralia</taxon>
        <taxon>Lophotrochozoa</taxon>
        <taxon>Mollusca</taxon>
        <taxon>Gastropoda</taxon>
        <taxon>Heterobranchia</taxon>
        <taxon>Euthyneura</taxon>
        <taxon>Panpulmonata</taxon>
        <taxon>Sacoglossa</taxon>
        <taxon>Placobranchoidea</taxon>
        <taxon>Plakobranchidae</taxon>
        <taxon>Plakobranchus</taxon>
    </lineage>
</organism>
<evidence type="ECO:0000313" key="1">
    <source>
        <dbReference type="EMBL" id="GFO10056.1"/>
    </source>
</evidence>
<dbReference type="EMBL" id="BLXT01004140">
    <property type="protein sequence ID" value="GFO10056.1"/>
    <property type="molecule type" value="Genomic_DNA"/>
</dbReference>
<keyword evidence="1" id="KW-0808">Transferase</keyword>
<keyword evidence="2" id="KW-1185">Reference proteome</keyword>